<feature type="compositionally biased region" description="Basic residues" evidence="1">
    <location>
        <begin position="216"/>
        <end position="229"/>
    </location>
</feature>
<feature type="compositionally biased region" description="Basic residues" evidence="1">
    <location>
        <begin position="67"/>
        <end position="95"/>
    </location>
</feature>
<feature type="compositionally biased region" description="Basic residues" evidence="1">
    <location>
        <begin position="307"/>
        <end position="324"/>
    </location>
</feature>
<protein>
    <submittedName>
        <fullName evidence="2">TldD family protein, Actinobacterial subgroup</fullName>
    </submittedName>
</protein>
<feature type="compositionally biased region" description="Basic residues" evidence="1">
    <location>
        <begin position="16"/>
        <end position="30"/>
    </location>
</feature>
<feature type="compositionally biased region" description="Basic and acidic residues" evidence="1">
    <location>
        <begin position="126"/>
        <end position="139"/>
    </location>
</feature>
<name>A0A6J4H4E5_9ACTN</name>
<dbReference type="AlphaFoldDB" id="A0A6J4H4E5"/>
<sequence>GGDRSGFPGVADAAPRRRGARPGPRARRPARGLPAGAHPQPGADPARRPGGLRPGRRGPRLRGPGGARRHLGLRRRGGPHAGVRRAGRRAGRRGRPGQPPGELRAGGAGRRAGARRRHLGLGVRAEPVRRAGRRADRPAHRMVGAGAGRRRRRPRRRERAAGAGEQVLRRPGRHGDHPAAGPGPPGAGGDRRRPVPGHVRDDAHGGPAGRPGLGIPHRRHLGLGRRAGPHPRVAGREGEGPVGRPRPVRPGRGPVEPLADHPRVDRTRHRARPGAGLRGGVRGDVVRDLRQARHPEVRLAGDERDRRPHRRARPGHDRLRRRRRTDPAVGHRQGRHAGGLPAGPADGEAQGPGPLQRLRVRGLPGPHPGPADGQRVHPAGPGRPVAGGPDRRRGARHLRGRRQELVDRHAALQLPVHRAALLPDREREAGRPVAGRGLPGDDHRLLGLHGGGGRAGHVRPARRLQLRQGAAGAGGGGQPRRPAGAVPRREHPQHGPGGWPM</sequence>
<feature type="compositionally biased region" description="Low complexity" evidence="1">
    <location>
        <begin position="378"/>
        <end position="388"/>
    </location>
</feature>
<gene>
    <name evidence="2" type="ORF">AVDCRST_MAG41-145</name>
</gene>
<feature type="compositionally biased region" description="Basic residues" evidence="1">
    <location>
        <begin position="456"/>
        <end position="465"/>
    </location>
</feature>
<feature type="non-terminal residue" evidence="2">
    <location>
        <position position="501"/>
    </location>
</feature>
<feature type="compositionally biased region" description="Basic residues" evidence="1">
    <location>
        <begin position="148"/>
        <end position="158"/>
    </location>
</feature>
<feature type="compositionally biased region" description="Basic and acidic residues" evidence="1">
    <location>
        <begin position="284"/>
        <end position="306"/>
    </location>
</feature>
<feature type="region of interest" description="Disordered" evidence="1">
    <location>
        <begin position="1"/>
        <end position="394"/>
    </location>
</feature>
<accession>A0A6J4H4E5</accession>
<feature type="region of interest" description="Disordered" evidence="1">
    <location>
        <begin position="426"/>
        <end position="501"/>
    </location>
</feature>
<feature type="compositionally biased region" description="Low complexity" evidence="1">
    <location>
        <begin position="31"/>
        <end position="51"/>
    </location>
</feature>
<reference evidence="2" key="1">
    <citation type="submission" date="2020-02" db="EMBL/GenBank/DDBJ databases">
        <authorList>
            <person name="Meier V. D."/>
        </authorList>
    </citation>
    <scope>NUCLEOTIDE SEQUENCE</scope>
    <source>
        <strain evidence="2">AVDCRST_MAG41</strain>
    </source>
</reference>
<proteinExistence type="predicted"/>
<feature type="non-terminal residue" evidence="2">
    <location>
        <position position="1"/>
    </location>
</feature>
<organism evidence="2">
    <name type="scientific">uncultured Mycobacteriales bacterium</name>
    <dbReference type="NCBI Taxonomy" id="581187"/>
    <lineage>
        <taxon>Bacteria</taxon>
        <taxon>Bacillati</taxon>
        <taxon>Actinomycetota</taxon>
        <taxon>Actinomycetes</taxon>
        <taxon>Mycobacteriales</taxon>
        <taxon>environmental samples</taxon>
    </lineage>
</organism>
<feature type="compositionally biased region" description="Low complexity" evidence="1">
    <location>
        <begin position="242"/>
        <end position="257"/>
    </location>
</feature>
<evidence type="ECO:0000313" key="2">
    <source>
        <dbReference type="EMBL" id="CAA9214727.1"/>
    </source>
</evidence>
<dbReference type="EMBL" id="CADCTP010000017">
    <property type="protein sequence ID" value="CAA9214727.1"/>
    <property type="molecule type" value="Genomic_DNA"/>
</dbReference>
<feature type="compositionally biased region" description="Basic and acidic residues" evidence="1">
    <location>
        <begin position="189"/>
        <end position="204"/>
    </location>
</feature>
<evidence type="ECO:0000256" key="1">
    <source>
        <dbReference type="SAM" id="MobiDB-lite"/>
    </source>
</evidence>